<dbReference type="PANTHER" id="PTHR43542">
    <property type="entry name" value="METHYLTRANSFERASE"/>
    <property type="match status" value="1"/>
</dbReference>
<dbReference type="InterPro" id="IPR002052">
    <property type="entry name" value="DNA_methylase_N6_adenine_CS"/>
</dbReference>
<dbReference type="Gene3D" id="3.40.50.150">
    <property type="entry name" value="Vaccinia Virus protein VP39"/>
    <property type="match status" value="1"/>
</dbReference>
<dbReference type="AlphaFoldDB" id="A0A1I7MGP2"/>
<proteinExistence type="predicted"/>
<keyword evidence="2 3" id="KW-0808">Transferase</keyword>
<dbReference type="CDD" id="cd02440">
    <property type="entry name" value="AdoMet_MTases"/>
    <property type="match status" value="1"/>
</dbReference>
<dbReference type="PROSITE" id="PS00092">
    <property type="entry name" value="N6_MTASE"/>
    <property type="match status" value="1"/>
</dbReference>
<dbReference type="GO" id="GO:0031167">
    <property type="term" value="P:rRNA methylation"/>
    <property type="evidence" value="ECO:0007669"/>
    <property type="project" value="InterPro"/>
</dbReference>
<evidence type="ECO:0000256" key="1">
    <source>
        <dbReference type="ARBA" id="ARBA00022603"/>
    </source>
</evidence>
<sequence length="200" mass="21171">MSRIIAGRAGGLPLRSVPGTGTRPTTDRTKEAMFSWLSSRGWLDGTAVADLYAGSGSLGLEAWSRGAASVLFVEKDRRAASVCSANVRAVAQALRSPVPQVIVRPVDAVLDQLIAAGHPAEAATGPAGPWDLILADPPYPVEGEELHATLERVVRALVTDGLLVLERSARSAEPSWPAGLEPVEQRTYGETSVFYCQRVG</sequence>
<gene>
    <name evidence="3" type="ORF">SAMN04487966_102172</name>
</gene>
<dbReference type="PANTHER" id="PTHR43542:SF1">
    <property type="entry name" value="METHYLTRANSFERASE"/>
    <property type="match status" value="1"/>
</dbReference>
<keyword evidence="1 3" id="KW-0489">Methyltransferase</keyword>
<dbReference type="GO" id="GO:0008168">
    <property type="term" value="F:methyltransferase activity"/>
    <property type="evidence" value="ECO:0007669"/>
    <property type="project" value="UniProtKB-KW"/>
</dbReference>
<reference evidence="3 4" key="1">
    <citation type="submission" date="2016-10" db="EMBL/GenBank/DDBJ databases">
        <authorList>
            <person name="de Groot N.N."/>
        </authorList>
    </citation>
    <scope>NUCLEOTIDE SEQUENCE [LARGE SCALE GENOMIC DNA]</scope>
    <source>
        <strain evidence="3 4">CGMCC 1.7054</strain>
    </source>
</reference>
<dbReference type="InterPro" id="IPR004398">
    <property type="entry name" value="RNA_MeTrfase_RsmD"/>
</dbReference>
<evidence type="ECO:0000313" key="4">
    <source>
        <dbReference type="Proteomes" id="UP000198881"/>
    </source>
</evidence>
<dbReference type="Proteomes" id="UP000198881">
    <property type="component" value="Unassembled WGS sequence"/>
</dbReference>
<protein>
    <submittedName>
        <fullName evidence="3">16S rRNA (Guanine966-N2)-methyltransferase</fullName>
    </submittedName>
</protein>
<accession>A0A1I7MGP2</accession>
<dbReference type="RefSeq" id="WP_091694475.1">
    <property type="nucleotide sequence ID" value="NZ_CBDRLN010000001.1"/>
</dbReference>
<dbReference type="Pfam" id="PF03602">
    <property type="entry name" value="Cons_hypoth95"/>
    <property type="match status" value="1"/>
</dbReference>
<dbReference type="STRING" id="574650.SAMN04487966_102172"/>
<dbReference type="EMBL" id="FPCG01000002">
    <property type="protein sequence ID" value="SFV21085.1"/>
    <property type="molecule type" value="Genomic_DNA"/>
</dbReference>
<evidence type="ECO:0000313" key="3">
    <source>
        <dbReference type="EMBL" id="SFV21085.1"/>
    </source>
</evidence>
<dbReference type="PIRSF" id="PIRSF004553">
    <property type="entry name" value="CHP00095"/>
    <property type="match status" value="1"/>
</dbReference>
<name>A0A1I7MGP2_9MICC</name>
<dbReference type="OrthoDB" id="9803017at2"/>
<evidence type="ECO:0000256" key="2">
    <source>
        <dbReference type="ARBA" id="ARBA00022679"/>
    </source>
</evidence>
<dbReference type="GO" id="GO:0003676">
    <property type="term" value="F:nucleic acid binding"/>
    <property type="evidence" value="ECO:0007669"/>
    <property type="project" value="InterPro"/>
</dbReference>
<dbReference type="SUPFAM" id="SSF53335">
    <property type="entry name" value="S-adenosyl-L-methionine-dependent methyltransferases"/>
    <property type="match status" value="1"/>
</dbReference>
<dbReference type="InterPro" id="IPR029063">
    <property type="entry name" value="SAM-dependent_MTases_sf"/>
</dbReference>
<keyword evidence="4" id="KW-1185">Reference proteome</keyword>
<organism evidence="3 4">
    <name type="scientific">Micrococcus terreus</name>
    <dbReference type="NCBI Taxonomy" id="574650"/>
    <lineage>
        <taxon>Bacteria</taxon>
        <taxon>Bacillati</taxon>
        <taxon>Actinomycetota</taxon>
        <taxon>Actinomycetes</taxon>
        <taxon>Micrococcales</taxon>
        <taxon>Micrococcaceae</taxon>
        <taxon>Micrococcus</taxon>
    </lineage>
</organism>